<organism evidence="1 2">
    <name type="scientific">Mytilus coruscus</name>
    <name type="common">Sea mussel</name>
    <dbReference type="NCBI Taxonomy" id="42192"/>
    <lineage>
        <taxon>Eukaryota</taxon>
        <taxon>Metazoa</taxon>
        <taxon>Spiralia</taxon>
        <taxon>Lophotrochozoa</taxon>
        <taxon>Mollusca</taxon>
        <taxon>Bivalvia</taxon>
        <taxon>Autobranchia</taxon>
        <taxon>Pteriomorphia</taxon>
        <taxon>Mytilida</taxon>
        <taxon>Mytiloidea</taxon>
        <taxon>Mytilidae</taxon>
        <taxon>Mytilinae</taxon>
        <taxon>Mytilus</taxon>
    </lineage>
</organism>
<proteinExistence type="predicted"/>
<dbReference type="InterPro" id="IPR053134">
    <property type="entry name" value="RNA-dir_DNA_polymerase"/>
</dbReference>
<keyword evidence="2" id="KW-1185">Reference proteome</keyword>
<sequence length="336" mass="37560">MSVVPAGGAYSERLHKVLFGKPTEPGRQARSSGIDSESAFIDFSSQKKHQFLYINVFFDQLKVAALVESGSSVNIMSKSLFDSVSDKQKLSFEQLDCSEIRLANNDTIKGLQGVCSKGKFSCSKGLLVAKSVVTVPYNRKVPVKLLNPTSENVVIPKGRTIAEFSVLNKEYECASFSDTIPEVQHVEVSETVDSLHSQFTSSKPDYSKVKSLFTLPENLQETELDKLACLLHDNLDLFVTEDNPNLGFTRVVEHKILLKPDAVGKHQKPYRLLPYKREILREHLDNLLKQGIIAPVSEKEDLLITSPIVLVTKRSKSSAKPCAQDFRFCCDFRFLN</sequence>
<dbReference type="Gene3D" id="3.10.10.10">
    <property type="entry name" value="HIV Type 1 Reverse Transcriptase, subunit A, domain 1"/>
    <property type="match status" value="1"/>
</dbReference>
<evidence type="ECO:0000313" key="1">
    <source>
        <dbReference type="EMBL" id="CAC5392025.1"/>
    </source>
</evidence>
<name>A0A6J8C6F3_MYTCO</name>
<dbReference type="Proteomes" id="UP000507470">
    <property type="component" value="Unassembled WGS sequence"/>
</dbReference>
<dbReference type="OrthoDB" id="6060525at2759"/>
<evidence type="ECO:0000313" key="2">
    <source>
        <dbReference type="Proteomes" id="UP000507470"/>
    </source>
</evidence>
<dbReference type="EMBL" id="CACVKT020004886">
    <property type="protein sequence ID" value="CAC5392025.1"/>
    <property type="molecule type" value="Genomic_DNA"/>
</dbReference>
<dbReference type="PANTHER" id="PTHR24559:SF444">
    <property type="entry name" value="REVERSE TRANSCRIPTASE DOMAIN-CONTAINING PROTEIN"/>
    <property type="match status" value="1"/>
</dbReference>
<dbReference type="AlphaFoldDB" id="A0A6J8C6F3"/>
<protein>
    <recommendedName>
        <fullName evidence="3">Peptidase A2 domain-containing protein</fullName>
    </recommendedName>
</protein>
<dbReference type="SUPFAM" id="SSF56672">
    <property type="entry name" value="DNA/RNA polymerases"/>
    <property type="match status" value="1"/>
</dbReference>
<accession>A0A6J8C6F3</accession>
<gene>
    <name evidence="1" type="ORF">MCOR_26991</name>
</gene>
<dbReference type="PANTHER" id="PTHR24559">
    <property type="entry name" value="TRANSPOSON TY3-I GAG-POL POLYPROTEIN"/>
    <property type="match status" value="1"/>
</dbReference>
<evidence type="ECO:0008006" key="3">
    <source>
        <dbReference type="Google" id="ProtNLM"/>
    </source>
</evidence>
<dbReference type="InterPro" id="IPR043502">
    <property type="entry name" value="DNA/RNA_pol_sf"/>
</dbReference>
<reference evidence="1 2" key="1">
    <citation type="submission" date="2020-06" db="EMBL/GenBank/DDBJ databases">
        <authorList>
            <person name="Li R."/>
            <person name="Bekaert M."/>
        </authorList>
    </citation>
    <scope>NUCLEOTIDE SEQUENCE [LARGE SCALE GENOMIC DNA]</scope>
    <source>
        <strain evidence="2">wild</strain>
    </source>
</reference>